<keyword evidence="4" id="KW-1185">Reference proteome</keyword>
<evidence type="ECO:0000313" key="4">
    <source>
        <dbReference type="Proteomes" id="UP001620626"/>
    </source>
</evidence>
<sequence length="257" mass="28432">MPILSSALFCLLLPLVVPSLFWVVFASMECSESVIRVSDLTKANERVPFRLLNLSLASLDVNMRPFCDSEGLSAVRLPGFLLILSGILSVLSFSFSNAFVFGQIVLSRPLPPLNASSLRLSLTLEQNSVWVGRICDKGRSQSAFLSDDFCSFSLCSLLPDACNSLEALASKFAESSDFPLLLPLSDLFPIDQPIALVPMANFPLLEGYWKAQAQIQADDGNEMEEEEDEQNEQHILTHFGTENWHFVSLGNDLHEDL</sequence>
<dbReference type="AlphaFoldDB" id="A0ABD2LNF7"/>
<feature type="chain" id="PRO_5044772928" evidence="2">
    <location>
        <begin position="27"/>
        <end position="257"/>
    </location>
</feature>
<evidence type="ECO:0000313" key="3">
    <source>
        <dbReference type="EMBL" id="KAL3116200.1"/>
    </source>
</evidence>
<keyword evidence="2" id="KW-0732">Signal</keyword>
<evidence type="ECO:0000256" key="2">
    <source>
        <dbReference type="SAM" id="SignalP"/>
    </source>
</evidence>
<feature type="transmembrane region" description="Helical" evidence="1">
    <location>
        <begin position="80"/>
        <end position="106"/>
    </location>
</feature>
<reference evidence="3 4" key="1">
    <citation type="submission" date="2024-10" db="EMBL/GenBank/DDBJ databases">
        <authorList>
            <person name="Kim D."/>
        </authorList>
    </citation>
    <scope>NUCLEOTIDE SEQUENCE [LARGE SCALE GENOMIC DNA]</scope>
    <source>
        <strain evidence="3">BH-2024</strain>
    </source>
</reference>
<proteinExistence type="predicted"/>
<evidence type="ECO:0000256" key="1">
    <source>
        <dbReference type="SAM" id="Phobius"/>
    </source>
</evidence>
<name>A0ABD2LNF7_9BILA</name>
<protein>
    <submittedName>
        <fullName evidence="3">Uncharacterized protein</fullName>
    </submittedName>
</protein>
<keyword evidence="1" id="KW-1133">Transmembrane helix</keyword>
<feature type="signal peptide" evidence="2">
    <location>
        <begin position="1"/>
        <end position="26"/>
    </location>
</feature>
<comment type="caution">
    <text evidence="3">The sequence shown here is derived from an EMBL/GenBank/DDBJ whole genome shotgun (WGS) entry which is preliminary data.</text>
</comment>
<accession>A0ABD2LNF7</accession>
<keyword evidence="1" id="KW-0472">Membrane</keyword>
<organism evidence="3 4">
    <name type="scientific">Heterodera trifolii</name>
    <dbReference type="NCBI Taxonomy" id="157864"/>
    <lineage>
        <taxon>Eukaryota</taxon>
        <taxon>Metazoa</taxon>
        <taxon>Ecdysozoa</taxon>
        <taxon>Nematoda</taxon>
        <taxon>Chromadorea</taxon>
        <taxon>Rhabditida</taxon>
        <taxon>Tylenchina</taxon>
        <taxon>Tylenchomorpha</taxon>
        <taxon>Tylenchoidea</taxon>
        <taxon>Heteroderidae</taxon>
        <taxon>Heteroderinae</taxon>
        <taxon>Heterodera</taxon>
    </lineage>
</organism>
<dbReference type="Proteomes" id="UP001620626">
    <property type="component" value="Unassembled WGS sequence"/>
</dbReference>
<dbReference type="EMBL" id="JBICBT010000361">
    <property type="protein sequence ID" value="KAL3116200.1"/>
    <property type="molecule type" value="Genomic_DNA"/>
</dbReference>
<keyword evidence="1" id="KW-0812">Transmembrane</keyword>
<gene>
    <name evidence="3" type="ORF">niasHT_002324</name>
</gene>